<dbReference type="AlphaFoldDB" id="A0ABD1VM16"/>
<evidence type="ECO:0000313" key="2">
    <source>
        <dbReference type="EMBL" id="KAL2538410.1"/>
    </source>
</evidence>
<accession>A0ABD1VM16</accession>
<organism evidence="2 3">
    <name type="scientific">Forsythia ovata</name>
    <dbReference type="NCBI Taxonomy" id="205694"/>
    <lineage>
        <taxon>Eukaryota</taxon>
        <taxon>Viridiplantae</taxon>
        <taxon>Streptophyta</taxon>
        <taxon>Embryophyta</taxon>
        <taxon>Tracheophyta</taxon>
        <taxon>Spermatophyta</taxon>
        <taxon>Magnoliopsida</taxon>
        <taxon>eudicotyledons</taxon>
        <taxon>Gunneridae</taxon>
        <taxon>Pentapetalae</taxon>
        <taxon>asterids</taxon>
        <taxon>lamiids</taxon>
        <taxon>Lamiales</taxon>
        <taxon>Oleaceae</taxon>
        <taxon>Forsythieae</taxon>
        <taxon>Forsythia</taxon>
    </lineage>
</organism>
<evidence type="ECO:0000313" key="3">
    <source>
        <dbReference type="Proteomes" id="UP001604277"/>
    </source>
</evidence>
<comment type="caution">
    <text evidence="2">The sequence shown here is derived from an EMBL/GenBank/DDBJ whole genome shotgun (WGS) entry which is preliminary data.</text>
</comment>
<proteinExistence type="predicted"/>
<gene>
    <name evidence="2" type="ORF">Fot_19801</name>
</gene>
<dbReference type="Proteomes" id="UP001604277">
    <property type="component" value="Unassembled WGS sequence"/>
</dbReference>
<evidence type="ECO:0000256" key="1">
    <source>
        <dbReference type="SAM" id="MobiDB-lite"/>
    </source>
</evidence>
<feature type="compositionally biased region" description="Polar residues" evidence="1">
    <location>
        <begin position="1"/>
        <end position="15"/>
    </location>
</feature>
<sequence length="103" mass="11456">MSSTDNDSQNPSDPCTDSEIRDEVLSSSKGHGKFDQRLTFAFFPPASTRELEITKIPFGSTLPKAKSKKKQGPTPPEKRDYLDHMKAHVACLLGEKYSLSKVK</sequence>
<reference evidence="3" key="1">
    <citation type="submission" date="2024-07" db="EMBL/GenBank/DDBJ databases">
        <title>Two chromosome-level genome assemblies of Korean endemic species Abeliophyllum distichum and Forsythia ovata (Oleaceae).</title>
        <authorList>
            <person name="Jang H."/>
        </authorList>
    </citation>
    <scope>NUCLEOTIDE SEQUENCE [LARGE SCALE GENOMIC DNA]</scope>
</reference>
<feature type="region of interest" description="Disordered" evidence="1">
    <location>
        <begin position="1"/>
        <end position="30"/>
    </location>
</feature>
<dbReference type="EMBL" id="JBFOLJ010000005">
    <property type="protein sequence ID" value="KAL2538410.1"/>
    <property type="molecule type" value="Genomic_DNA"/>
</dbReference>
<keyword evidence="3" id="KW-1185">Reference proteome</keyword>
<feature type="region of interest" description="Disordered" evidence="1">
    <location>
        <begin position="54"/>
        <end position="80"/>
    </location>
</feature>
<name>A0ABD1VM16_9LAMI</name>
<protein>
    <submittedName>
        <fullName evidence="2">Uncharacterized protein</fullName>
    </submittedName>
</protein>